<accession>A0AAD7UGH0</accession>
<dbReference type="InterPro" id="IPR027417">
    <property type="entry name" value="P-loop_NTPase"/>
</dbReference>
<gene>
    <name evidence="7" type="ORF">CTAYLR_000256</name>
</gene>
<dbReference type="GO" id="GO:0005634">
    <property type="term" value="C:nucleus"/>
    <property type="evidence" value="ECO:0007669"/>
    <property type="project" value="TreeGrafter"/>
</dbReference>
<protein>
    <recommendedName>
        <fullName evidence="2">Structural maintenance of chromosomes protein 5</fullName>
    </recommendedName>
</protein>
<reference evidence="7" key="1">
    <citation type="submission" date="2023-01" db="EMBL/GenBank/DDBJ databases">
        <title>Metagenome sequencing of chrysophaentin producing Chrysophaeum taylorii.</title>
        <authorList>
            <person name="Davison J."/>
            <person name="Bewley C."/>
        </authorList>
    </citation>
    <scope>NUCLEOTIDE SEQUENCE</scope>
    <source>
        <strain evidence="7">NIES-1699</strain>
    </source>
</reference>
<feature type="domain" description="RecF/RecN/SMC N-terminal" evidence="6">
    <location>
        <begin position="10"/>
        <end position="1024"/>
    </location>
</feature>
<feature type="coiled-coil region" evidence="4">
    <location>
        <begin position="665"/>
        <end position="748"/>
    </location>
</feature>
<dbReference type="Gene3D" id="3.40.50.300">
    <property type="entry name" value="P-loop containing nucleotide triphosphate hydrolases"/>
    <property type="match status" value="2"/>
</dbReference>
<dbReference type="GO" id="GO:0030915">
    <property type="term" value="C:Smc5-Smc6 complex"/>
    <property type="evidence" value="ECO:0007669"/>
    <property type="project" value="TreeGrafter"/>
</dbReference>
<evidence type="ECO:0000313" key="7">
    <source>
        <dbReference type="EMBL" id="KAJ8603738.1"/>
    </source>
</evidence>
<dbReference type="GO" id="GO:0000724">
    <property type="term" value="P:double-strand break repair via homologous recombination"/>
    <property type="evidence" value="ECO:0007669"/>
    <property type="project" value="TreeGrafter"/>
</dbReference>
<dbReference type="EMBL" id="JAQMWT010000344">
    <property type="protein sequence ID" value="KAJ8603738.1"/>
    <property type="molecule type" value="Genomic_DNA"/>
</dbReference>
<dbReference type="InterPro" id="IPR003395">
    <property type="entry name" value="RecF/RecN/SMC_N"/>
</dbReference>
<evidence type="ECO:0000259" key="6">
    <source>
        <dbReference type="Pfam" id="PF02463"/>
    </source>
</evidence>
<evidence type="ECO:0000256" key="1">
    <source>
        <dbReference type="ARBA" id="ARBA00010171"/>
    </source>
</evidence>
<evidence type="ECO:0000256" key="2">
    <source>
        <dbReference type="ARBA" id="ARBA00018687"/>
    </source>
</evidence>
<dbReference type="SUPFAM" id="SSF52540">
    <property type="entry name" value="P-loop containing nucleoside triphosphate hydrolases"/>
    <property type="match status" value="1"/>
</dbReference>
<comment type="similarity">
    <text evidence="1">Belongs to the SMC family. SMC5 subfamily.</text>
</comment>
<sequence length="1068" mass="120091">MTSPFHKGCITRVKLYNFLTYHEVEFRPGPRLNVIMGPNGTGKSSIVCAIAIGLGASPKVLGRADTLSEFVRTGCDEAMTEIELLGEERKRSVVIRRDISKSSRGHSKWKISGKSATEPEVRQLVEGEFNIQIANLCTFLPQEKVGEFSAFDDVGLLRETEKALGGQALVDQHDQLIAAEREMNDRSRRESGLREKLEELRDQKKSLEPEKDRLERRQLHLDAALVCRKRLVWLDFEEKKEEAAAVREVEREKKAAYEDAKKVLEPLEEKVRLAQIEVERVEHTFKERNKGTSAISTKSKSLEKKYEEAIAAVEDAWGGLQNVAKRKQTSEKKLVKAEKDLADKQKQVEALMKESAREHRRRSSSPTTEALTLEALVEAKKARSRELRPAATAAQREFDAATASAAEAKDAMKPVARQLSGVRKELASLDDSVAQRRNHFSRVNQAGNQAVKLKEWVEKNAGRFRKPVLGPIGLEVVGAATKRDRTIVEAQVAHWLWHSFVCQTKGDYDALHAAIEELRLTEVNQHLCADPRADFKRAVGEDVMRRQLAPCGIEGYVDQLLAGTHPAILDVLEQHAHIGSAMYGDASKIDRNFKAIDQHCTKGYVVYAARVGRHGDVRLTRYQGVRSRYSDVISTSVSAAKGKGYLSEAVDPSERERLAAREAELQESSKSFADAVAEAQRAEAEAKNKLDAAKKEFDAVAKSVNELNKAASRLATAEKKIEQVRKEIARQEREAAAEEAKAKRDTEQRLAKCVDRMSAYAKEQLSLVEATVKTAPAHVAKEAARRRKTEAEAMVKEKEKDTEKLKKDAEHAERAFKDIKKKALELKRKAEAEAPKTRELEAKFEELPGERDAIEQRMQHEEHEASQIHQNPGLLERYNKLLQELDAHEKRLGAMEVDQEKRRSEMDKLREPWERTLRDALGALKGKFEEYMSTLKGARGDVEIAEGETYDRWGLQIQVAFRDGAPLSKLQAHVQSGGERSVSTIMFLMALQAHMPSPFRVVDEINQGVDEVNERILMKRVVLNSTGPTAPQYFLITPKLLQGLECLDHPDLRRDMMSSAPQSPLSRP</sequence>
<evidence type="ECO:0000256" key="5">
    <source>
        <dbReference type="SAM" id="MobiDB-lite"/>
    </source>
</evidence>
<dbReference type="Proteomes" id="UP001230188">
    <property type="component" value="Unassembled WGS sequence"/>
</dbReference>
<keyword evidence="3 4" id="KW-0175">Coiled coil</keyword>
<evidence type="ECO:0000256" key="3">
    <source>
        <dbReference type="ARBA" id="ARBA00023054"/>
    </source>
</evidence>
<comment type="caution">
    <text evidence="7">The sequence shown here is derived from an EMBL/GenBank/DDBJ whole genome shotgun (WGS) entry which is preliminary data.</text>
</comment>
<feature type="region of interest" description="Disordered" evidence="5">
    <location>
        <begin position="352"/>
        <end position="371"/>
    </location>
</feature>
<dbReference type="PANTHER" id="PTHR45916:SF1">
    <property type="entry name" value="STRUCTURAL MAINTENANCE OF CHROMOSOMES PROTEIN 5"/>
    <property type="match status" value="1"/>
</dbReference>
<organism evidence="7 8">
    <name type="scientific">Chrysophaeum taylorii</name>
    <dbReference type="NCBI Taxonomy" id="2483200"/>
    <lineage>
        <taxon>Eukaryota</taxon>
        <taxon>Sar</taxon>
        <taxon>Stramenopiles</taxon>
        <taxon>Ochrophyta</taxon>
        <taxon>Pelagophyceae</taxon>
        <taxon>Pelagomonadales</taxon>
        <taxon>Pelagomonadaceae</taxon>
        <taxon>Chrysophaeum</taxon>
    </lineage>
</organism>
<dbReference type="GO" id="GO:0003697">
    <property type="term" value="F:single-stranded DNA binding"/>
    <property type="evidence" value="ECO:0007669"/>
    <property type="project" value="TreeGrafter"/>
</dbReference>
<name>A0AAD7UGH0_9STRA</name>
<evidence type="ECO:0000313" key="8">
    <source>
        <dbReference type="Proteomes" id="UP001230188"/>
    </source>
</evidence>
<keyword evidence="8" id="KW-1185">Reference proteome</keyword>
<feature type="coiled-coil region" evidence="4">
    <location>
        <begin position="183"/>
        <end position="284"/>
    </location>
</feature>
<dbReference type="Pfam" id="PF02463">
    <property type="entry name" value="SMC_N"/>
    <property type="match status" value="1"/>
</dbReference>
<proteinExistence type="inferred from homology"/>
<dbReference type="PANTHER" id="PTHR45916">
    <property type="entry name" value="STRUCTURAL MAINTENANCE OF CHROMOSOMES PROTEIN 5"/>
    <property type="match status" value="1"/>
</dbReference>
<dbReference type="AlphaFoldDB" id="A0AAD7UGH0"/>
<feature type="region of interest" description="Disordered" evidence="5">
    <location>
        <begin position="779"/>
        <end position="809"/>
    </location>
</feature>
<evidence type="ECO:0000256" key="4">
    <source>
        <dbReference type="SAM" id="Coils"/>
    </source>
</evidence>